<keyword evidence="5" id="KW-0238">DNA-binding</keyword>
<evidence type="ECO:0000256" key="3">
    <source>
        <dbReference type="ARBA" id="ARBA00022833"/>
    </source>
</evidence>
<evidence type="ECO:0000256" key="2">
    <source>
        <dbReference type="ARBA" id="ARBA00022771"/>
    </source>
</evidence>
<evidence type="ECO:0000313" key="10">
    <source>
        <dbReference type="EMBL" id="KAI5417130.1"/>
    </source>
</evidence>
<keyword evidence="3" id="KW-0862">Zinc</keyword>
<evidence type="ECO:0000256" key="8">
    <source>
        <dbReference type="SAM" id="MobiDB-lite"/>
    </source>
</evidence>
<evidence type="ECO:0000256" key="7">
    <source>
        <dbReference type="PROSITE-ProRule" id="PRU00027"/>
    </source>
</evidence>
<dbReference type="InterPro" id="IPR012337">
    <property type="entry name" value="RNaseH-like_sf"/>
</dbReference>
<dbReference type="GO" id="GO:0008270">
    <property type="term" value="F:zinc ion binding"/>
    <property type="evidence" value="ECO:0007669"/>
    <property type="project" value="UniProtKB-KW"/>
</dbReference>
<dbReference type="SMART" id="SM00614">
    <property type="entry name" value="ZnF_BED"/>
    <property type="match status" value="1"/>
</dbReference>
<dbReference type="AlphaFoldDB" id="A0A9D4XE10"/>
<dbReference type="SUPFAM" id="SSF57667">
    <property type="entry name" value="beta-beta-alpha zinc fingers"/>
    <property type="match status" value="1"/>
</dbReference>
<keyword evidence="6" id="KW-0804">Transcription</keyword>
<evidence type="ECO:0000259" key="9">
    <source>
        <dbReference type="PROSITE" id="PS50808"/>
    </source>
</evidence>
<organism evidence="10 11">
    <name type="scientific">Pisum sativum</name>
    <name type="common">Garden pea</name>
    <name type="synonym">Lathyrus oleraceus</name>
    <dbReference type="NCBI Taxonomy" id="3888"/>
    <lineage>
        <taxon>Eukaryota</taxon>
        <taxon>Viridiplantae</taxon>
        <taxon>Streptophyta</taxon>
        <taxon>Embryophyta</taxon>
        <taxon>Tracheophyta</taxon>
        <taxon>Spermatophyta</taxon>
        <taxon>Magnoliopsida</taxon>
        <taxon>eudicotyledons</taxon>
        <taxon>Gunneridae</taxon>
        <taxon>Pentapetalae</taxon>
        <taxon>rosids</taxon>
        <taxon>fabids</taxon>
        <taxon>Fabales</taxon>
        <taxon>Fabaceae</taxon>
        <taxon>Papilionoideae</taxon>
        <taxon>50 kb inversion clade</taxon>
        <taxon>NPAAA clade</taxon>
        <taxon>Hologalegina</taxon>
        <taxon>IRL clade</taxon>
        <taxon>Fabeae</taxon>
        <taxon>Lathyrus</taxon>
    </lineage>
</organism>
<proteinExistence type="predicted"/>
<keyword evidence="1" id="KW-0479">Metal-binding</keyword>
<dbReference type="GO" id="GO:0003677">
    <property type="term" value="F:DNA binding"/>
    <property type="evidence" value="ECO:0007669"/>
    <property type="project" value="UniProtKB-KW"/>
</dbReference>
<dbReference type="SUPFAM" id="SSF140996">
    <property type="entry name" value="Hermes dimerisation domain"/>
    <property type="match status" value="1"/>
</dbReference>
<feature type="compositionally biased region" description="Basic and acidic residues" evidence="8">
    <location>
        <begin position="43"/>
        <end position="52"/>
    </location>
</feature>
<keyword evidence="11" id="KW-1185">Reference proteome</keyword>
<dbReference type="PANTHER" id="PTHR46481">
    <property type="entry name" value="ZINC FINGER BED DOMAIN-CONTAINING PROTEIN 4"/>
    <property type="match status" value="1"/>
</dbReference>
<gene>
    <name evidence="10" type="ORF">KIW84_041937</name>
</gene>
<keyword evidence="2 7" id="KW-0863">Zinc-finger</keyword>
<evidence type="ECO:0000256" key="1">
    <source>
        <dbReference type="ARBA" id="ARBA00022723"/>
    </source>
</evidence>
<dbReference type="PROSITE" id="PS50808">
    <property type="entry name" value="ZF_BED"/>
    <property type="match status" value="1"/>
</dbReference>
<dbReference type="InterPro" id="IPR052035">
    <property type="entry name" value="ZnF_BED_domain_contain"/>
</dbReference>
<sequence>MEQGDSSREVPPVGLEIMEQEQQDTATEALIPPIDHSRKRRRPNADGPKKKSSCWDHFIELTDVVERTAACKHCHKRYRCDPKSHGTSNMLAHSKICYKNPYLENDLKQTNLAFGSGGLISVSPKFDKEACRKAITLFVILDEHPFRVVDGEGFIFLCNQLEPLLTIPSRRTVARDCFQLYLDEKLRLKAYFRYDCSRVALTTDCWTSIQNLSYITVTAHFVDNDWNYQKRIISFSLVPNHKGETIGRKLEDVLREWGLRNVSTITVDNASSNDVAVAYLKKRVHIKNGLMGEADFFHMRCCAHILNLIVNDGLKEQDSSVSSIRNAVRFVRSSPQRALKFKECVEFSRITCRKHLCLDVSTRWNSTYMMLDAAEKFQTAFEKLEGEDVGYVEWFGRHGPPCYTDWEKARAFVKFLKIFYEATKVFSSSQQVSLHTAYHQLSSVFGELQEASMNLNSDLASVGHEMKRKYDKYWGEEKNINQFLYFGVIFDPHYKFRYIEWSFDQVHGEGTEKSMKMAKNVKDNLFKLYTWYKSAHDQTNVTIRSSGPSDNQSVVDAQPRNSSHFLRADAFKQHLKDKDTIDKKNELERSSLSPAVAEGLICTQNWLKPARTYFKDINYTEEFGITEEIISEFQQCFITANIGAAGAGAAVGGATGAAIKMFCLLEFGILFSNVWLAYYETAHLSKSCELKATKLYNRSSSRIGIAELNHGKVNAQ</sequence>
<evidence type="ECO:0000313" key="11">
    <source>
        <dbReference type="Proteomes" id="UP001058974"/>
    </source>
</evidence>
<evidence type="ECO:0000256" key="6">
    <source>
        <dbReference type="ARBA" id="ARBA00023163"/>
    </source>
</evidence>
<reference evidence="10 11" key="1">
    <citation type="journal article" date="2022" name="Nat. Genet.">
        <title>Improved pea reference genome and pan-genome highlight genomic features and evolutionary characteristics.</title>
        <authorList>
            <person name="Yang T."/>
            <person name="Liu R."/>
            <person name="Luo Y."/>
            <person name="Hu S."/>
            <person name="Wang D."/>
            <person name="Wang C."/>
            <person name="Pandey M.K."/>
            <person name="Ge S."/>
            <person name="Xu Q."/>
            <person name="Li N."/>
            <person name="Li G."/>
            <person name="Huang Y."/>
            <person name="Saxena R.K."/>
            <person name="Ji Y."/>
            <person name="Li M."/>
            <person name="Yan X."/>
            <person name="He Y."/>
            <person name="Liu Y."/>
            <person name="Wang X."/>
            <person name="Xiang C."/>
            <person name="Varshney R.K."/>
            <person name="Ding H."/>
            <person name="Gao S."/>
            <person name="Zong X."/>
        </authorList>
    </citation>
    <scope>NUCLEOTIDE SEQUENCE [LARGE SCALE GENOMIC DNA]</scope>
    <source>
        <strain evidence="10 11">cv. Zhongwan 6</strain>
    </source>
</reference>
<protein>
    <recommendedName>
        <fullName evidence="9">BED-type domain-containing protein</fullName>
    </recommendedName>
</protein>
<accession>A0A9D4XE10</accession>
<feature type="region of interest" description="Disordered" evidence="8">
    <location>
        <begin position="1"/>
        <end position="52"/>
    </location>
</feature>
<evidence type="ECO:0000256" key="5">
    <source>
        <dbReference type="ARBA" id="ARBA00023125"/>
    </source>
</evidence>
<dbReference type="Pfam" id="PF02892">
    <property type="entry name" value="zf-BED"/>
    <property type="match status" value="1"/>
</dbReference>
<feature type="domain" description="BED-type" evidence="9">
    <location>
        <begin position="49"/>
        <end position="93"/>
    </location>
</feature>
<keyword evidence="4" id="KW-0805">Transcription regulation</keyword>
<dbReference type="InterPro" id="IPR025525">
    <property type="entry name" value="hAT-like_transposase_RNase-H"/>
</dbReference>
<dbReference type="Pfam" id="PF14372">
    <property type="entry name" value="hAT-like_RNase-H"/>
    <property type="match status" value="1"/>
</dbReference>
<dbReference type="Gramene" id="Psat04G0193700-T1">
    <property type="protein sequence ID" value="KAI5417130.1"/>
    <property type="gene ID" value="KIW84_041937"/>
</dbReference>
<dbReference type="InterPro" id="IPR003656">
    <property type="entry name" value="Znf_BED"/>
</dbReference>
<comment type="caution">
    <text evidence="10">The sequence shown here is derived from an EMBL/GenBank/DDBJ whole genome shotgun (WGS) entry which is preliminary data.</text>
</comment>
<name>A0A9D4XE10_PEA</name>
<evidence type="ECO:0000256" key="4">
    <source>
        <dbReference type="ARBA" id="ARBA00023015"/>
    </source>
</evidence>
<dbReference type="SUPFAM" id="SSF53098">
    <property type="entry name" value="Ribonuclease H-like"/>
    <property type="match status" value="1"/>
</dbReference>
<dbReference type="PANTHER" id="PTHR46481:SF2">
    <property type="entry name" value="BED-TYPE DOMAIN-CONTAINING PROTEIN"/>
    <property type="match status" value="1"/>
</dbReference>
<dbReference type="Proteomes" id="UP001058974">
    <property type="component" value="Chromosome 4"/>
</dbReference>
<dbReference type="EMBL" id="JAMSHJ010000004">
    <property type="protein sequence ID" value="KAI5417130.1"/>
    <property type="molecule type" value="Genomic_DNA"/>
</dbReference>
<dbReference type="InterPro" id="IPR036236">
    <property type="entry name" value="Znf_C2H2_sf"/>
</dbReference>